<organism evidence="1 2">
    <name type="scientific">Agitococcus lubricus</name>
    <dbReference type="NCBI Taxonomy" id="1077255"/>
    <lineage>
        <taxon>Bacteria</taxon>
        <taxon>Pseudomonadati</taxon>
        <taxon>Pseudomonadota</taxon>
        <taxon>Gammaproteobacteria</taxon>
        <taxon>Moraxellales</taxon>
        <taxon>Moraxellaceae</taxon>
        <taxon>Agitococcus</taxon>
    </lineage>
</organism>
<comment type="caution">
    <text evidence="1">The sequence shown here is derived from an EMBL/GenBank/DDBJ whole genome shotgun (WGS) entry which is preliminary data.</text>
</comment>
<proteinExistence type="predicted"/>
<name>A0A2T5IZJ7_9GAMM</name>
<gene>
    <name evidence="1" type="ORF">C8N29_10618</name>
</gene>
<dbReference type="AlphaFoldDB" id="A0A2T5IZJ7"/>
<protein>
    <submittedName>
        <fullName evidence="1">Uncharacterized protein</fullName>
    </submittedName>
</protein>
<reference evidence="1 2" key="1">
    <citation type="submission" date="2018-04" db="EMBL/GenBank/DDBJ databases">
        <title>Genomic Encyclopedia of Archaeal and Bacterial Type Strains, Phase II (KMG-II): from individual species to whole genera.</title>
        <authorList>
            <person name="Goeker M."/>
        </authorList>
    </citation>
    <scope>NUCLEOTIDE SEQUENCE [LARGE SCALE GENOMIC DNA]</scope>
    <source>
        <strain evidence="1 2">DSM 5822</strain>
    </source>
</reference>
<evidence type="ECO:0000313" key="2">
    <source>
        <dbReference type="Proteomes" id="UP000244223"/>
    </source>
</evidence>
<sequence>MLLNIDKPLRTSTLHREDCPYIPKPYGTQLKPRDQMGRDGGWFLVLSEVEAKAVAEREFSRGTFVRCSKC</sequence>
<dbReference type="Proteomes" id="UP000244223">
    <property type="component" value="Unassembled WGS sequence"/>
</dbReference>
<dbReference type="EMBL" id="QAON01000006">
    <property type="protein sequence ID" value="PTQ89487.1"/>
    <property type="molecule type" value="Genomic_DNA"/>
</dbReference>
<evidence type="ECO:0000313" key="1">
    <source>
        <dbReference type="EMBL" id="PTQ89487.1"/>
    </source>
</evidence>
<keyword evidence="2" id="KW-1185">Reference proteome</keyword>
<accession>A0A2T5IZJ7</accession>